<accession>A0A1V0DXW0</accession>
<reference evidence="2 3" key="1">
    <citation type="submission" date="2017-02" db="EMBL/GenBank/DDBJ databases">
        <title>Characterization and complete genome sequence of Yersinia bacteriophage, fHe-Yen9-01.</title>
        <authorList>
            <person name="Jun J.W."/>
            <person name="Wicklund A."/>
            <person name="Skurnik M."/>
        </authorList>
    </citation>
    <scope>NUCLEOTIDE SEQUENCE [LARGE SCALE GENOMIC DNA]</scope>
</reference>
<protein>
    <recommendedName>
        <fullName evidence="4">DUF3307 domain-containing protein</fullName>
    </recommendedName>
</protein>
<evidence type="ECO:0000313" key="3">
    <source>
        <dbReference type="Proteomes" id="UP000222840"/>
    </source>
</evidence>
<evidence type="ECO:0000313" key="2">
    <source>
        <dbReference type="EMBL" id="ARB05978.1"/>
    </source>
</evidence>
<sequence>MIFILLIAFQIKHFLCDYPLQNEYMLKKINTSKWVLPLMSHALIHALGTFIIAIFFGFPIALLVAAIDFICHFVIDRIKANSSRKTSISESKFWSYLGLDQAAHHLTHYTIIAILIGLL</sequence>
<feature type="transmembrane region" description="Helical" evidence="1">
    <location>
        <begin position="42"/>
        <end position="75"/>
    </location>
</feature>
<dbReference type="EMBL" id="KY593455">
    <property type="protein sequence ID" value="ARB05978.1"/>
    <property type="molecule type" value="Genomic_DNA"/>
</dbReference>
<dbReference type="Pfam" id="PF11750">
    <property type="entry name" value="DUF3307"/>
    <property type="match status" value="1"/>
</dbReference>
<gene>
    <name evidence="2" type="ORF">fHeYen901_205</name>
</gene>
<dbReference type="InterPro" id="IPR021737">
    <property type="entry name" value="Phage_phiKZ_Orf197"/>
</dbReference>
<keyword evidence="1" id="KW-1133">Transmembrane helix</keyword>
<evidence type="ECO:0000256" key="1">
    <source>
        <dbReference type="SAM" id="Phobius"/>
    </source>
</evidence>
<organism evidence="2 3">
    <name type="scientific">Yersinia phage fHe-Yen9-01</name>
    <dbReference type="NCBI Taxonomy" id="1965363"/>
    <lineage>
        <taxon>Viruses</taxon>
        <taxon>Duplodnaviria</taxon>
        <taxon>Heunggongvirae</taxon>
        <taxon>Uroviricota</taxon>
        <taxon>Caudoviricetes</taxon>
        <taxon>Pantevenvirales</taxon>
        <taxon>Straboviridae</taxon>
        <taxon>Tevenvirinae</taxon>
        <taxon>Tegunavirus</taxon>
        <taxon>Tegunavirus fheyen901</taxon>
    </lineage>
</organism>
<name>A0A1V0DXW0_9CAUD</name>
<keyword evidence="1" id="KW-0812">Transmembrane</keyword>
<evidence type="ECO:0008006" key="4">
    <source>
        <dbReference type="Google" id="ProtNLM"/>
    </source>
</evidence>
<proteinExistence type="predicted"/>
<dbReference type="Proteomes" id="UP000222840">
    <property type="component" value="Segment"/>
</dbReference>
<keyword evidence="3" id="KW-1185">Reference proteome</keyword>
<keyword evidence="1" id="KW-0472">Membrane</keyword>